<dbReference type="AlphaFoldDB" id="A0A6A4ESC1"/>
<evidence type="ECO:0000313" key="5">
    <source>
        <dbReference type="Proteomes" id="UP000434957"/>
    </source>
</evidence>
<comment type="caution">
    <text evidence="3">The sequence shown here is derived from an EMBL/GenBank/DDBJ whole genome shotgun (WGS) entry which is preliminary data.</text>
</comment>
<feature type="compositionally biased region" description="Basic and acidic residues" evidence="1">
    <location>
        <begin position="160"/>
        <end position="172"/>
    </location>
</feature>
<evidence type="ECO:0000313" key="2">
    <source>
        <dbReference type="EMBL" id="KAE9020430.1"/>
    </source>
</evidence>
<gene>
    <name evidence="2" type="ORF">PR001_g13603</name>
    <name evidence="3" type="ORF">PR003_g17239</name>
</gene>
<name>A0A6A4ESC1_9STRA</name>
<keyword evidence="5" id="KW-1185">Reference proteome</keyword>
<evidence type="ECO:0000313" key="4">
    <source>
        <dbReference type="Proteomes" id="UP000429607"/>
    </source>
</evidence>
<feature type="compositionally biased region" description="Basic and acidic residues" evidence="1">
    <location>
        <begin position="185"/>
        <end position="203"/>
    </location>
</feature>
<reference evidence="3 5" key="1">
    <citation type="submission" date="2018-08" db="EMBL/GenBank/DDBJ databases">
        <title>Genomic investigation of the strawberry pathogen Phytophthora fragariae indicates pathogenicity is determined by transcriptional variation in three key races.</title>
        <authorList>
            <person name="Adams T.M."/>
            <person name="Armitage A.D."/>
            <person name="Sobczyk M.K."/>
            <person name="Bates H.J."/>
            <person name="Dunwell J.M."/>
            <person name="Nellist C.F."/>
            <person name="Harrison R.J."/>
        </authorList>
    </citation>
    <scope>NUCLEOTIDE SEQUENCE [LARGE SCALE GENOMIC DNA]</scope>
    <source>
        <strain evidence="2 4">SCRP249</strain>
        <strain evidence="3 5">SCRP333</strain>
    </source>
</reference>
<sequence length="304" mass="34677">MDENSIARRLLRLQGEHDRLKEDFFFLYGYHQQETQSIRDEASHAQGLLKADFARLARENLEETAALRQRSDNLESQLRYAQSQISRWGSAFGANVSTRTFQRGVATPLSWKTWITVEAADKSFRMIPPYPGPAPLVSDEGDDDVEQEEKSEDNPPSSKPEQDAPRGKEPRKSQSGSKRRASSQRRVDVEVQCRPTVHPDSDVGPRPASEVLPFTISEACALLPEFIAWEDLRPDVQWAMRTGLGYDEAVELMLADDAQHALFHRDSLCDMLATMMYRHKLDDTRWARYVPTAYYVMAEVLLES</sequence>
<feature type="region of interest" description="Disordered" evidence="1">
    <location>
        <begin position="125"/>
        <end position="206"/>
    </location>
</feature>
<proteinExistence type="predicted"/>
<evidence type="ECO:0000313" key="3">
    <source>
        <dbReference type="EMBL" id="KAE9322413.1"/>
    </source>
</evidence>
<protein>
    <submittedName>
        <fullName evidence="3">Uncharacterized protein</fullName>
    </submittedName>
</protein>
<dbReference type="EMBL" id="QXFV01000940">
    <property type="protein sequence ID" value="KAE9020430.1"/>
    <property type="molecule type" value="Genomic_DNA"/>
</dbReference>
<evidence type="ECO:0000256" key="1">
    <source>
        <dbReference type="SAM" id="MobiDB-lite"/>
    </source>
</evidence>
<feature type="compositionally biased region" description="Acidic residues" evidence="1">
    <location>
        <begin position="139"/>
        <end position="151"/>
    </location>
</feature>
<dbReference type="EMBL" id="QXFT01001307">
    <property type="protein sequence ID" value="KAE9322413.1"/>
    <property type="molecule type" value="Genomic_DNA"/>
</dbReference>
<accession>A0A6A4ESC1</accession>
<organism evidence="3 5">
    <name type="scientific">Phytophthora rubi</name>
    <dbReference type="NCBI Taxonomy" id="129364"/>
    <lineage>
        <taxon>Eukaryota</taxon>
        <taxon>Sar</taxon>
        <taxon>Stramenopiles</taxon>
        <taxon>Oomycota</taxon>
        <taxon>Peronosporomycetes</taxon>
        <taxon>Peronosporales</taxon>
        <taxon>Peronosporaceae</taxon>
        <taxon>Phytophthora</taxon>
    </lineage>
</organism>
<dbReference type="Proteomes" id="UP000434957">
    <property type="component" value="Unassembled WGS sequence"/>
</dbReference>
<dbReference type="Proteomes" id="UP000429607">
    <property type="component" value="Unassembled WGS sequence"/>
</dbReference>